<dbReference type="PANTHER" id="PTHR10204:SF34">
    <property type="entry name" value="NAD(P)H DEHYDROGENASE [QUINONE] 1 ISOFORM 1"/>
    <property type="match status" value="1"/>
</dbReference>
<dbReference type="GO" id="GO:0005829">
    <property type="term" value="C:cytosol"/>
    <property type="evidence" value="ECO:0007669"/>
    <property type="project" value="TreeGrafter"/>
</dbReference>
<evidence type="ECO:0000256" key="1">
    <source>
        <dbReference type="ARBA" id="ARBA00006252"/>
    </source>
</evidence>
<protein>
    <submittedName>
        <fullName evidence="4">NAD(P)H dehydrogenase</fullName>
    </submittedName>
</protein>
<evidence type="ECO:0000313" key="5">
    <source>
        <dbReference type="Proteomes" id="UP000095552"/>
    </source>
</evidence>
<keyword evidence="5" id="KW-1185">Reference proteome</keyword>
<comment type="caution">
    <text evidence="4">The sequence shown here is derived from an EMBL/GenBank/DDBJ whole genome shotgun (WGS) entry which is preliminary data.</text>
</comment>
<dbReference type="InterPro" id="IPR051545">
    <property type="entry name" value="NAD(P)H_dehydrogenase_qn"/>
</dbReference>
<reference evidence="4 5" key="1">
    <citation type="submission" date="2016-08" db="EMBL/GenBank/DDBJ databases">
        <title>Draft genome of Fabibacter sp. strain SK-8.</title>
        <authorList>
            <person name="Wong S.-K."/>
            <person name="Hamasaki K."/>
            <person name="Yoshizawa S."/>
        </authorList>
    </citation>
    <scope>NUCLEOTIDE SEQUENCE [LARGE SCALE GENOMIC DNA]</scope>
    <source>
        <strain evidence="4 5">SK-8</strain>
    </source>
</reference>
<dbReference type="RefSeq" id="WP_069835548.1">
    <property type="nucleotide sequence ID" value="NZ_MDGQ01000005.1"/>
</dbReference>
<dbReference type="AlphaFoldDB" id="A0A1E5SY33"/>
<name>A0A1E5SY33_9BACT</name>
<dbReference type="OrthoDB" id="652200at2"/>
<dbReference type="STRING" id="1563681.BFP71_11145"/>
<dbReference type="Gene3D" id="3.40.50.360">
    <property type="match status" value="1"/>
</dbReference>
<evidence type="ECO:0000259" key="3">
    <source>
        <dbReference type="Pfam" id="PF02525"/>
    </source>
</evidence>
<sequence>MKNSNQSTNKNVLVIYGHPDTESYNEALAKAYIKGLDSAHASFEQIKIHELNFNPNLKYGYRLISELEPDLLESIEKFKSADHIVWFFPMWWYGYPALMKGFVDRIFLPGSFFKYQKGKSFPDKLLKGKTGRIVITADTVRWYDRWFMKSPAIQQFKKGTLQFVGIDPVKVNYIAPIKDSAPGFRKKWLKKIELLGQKVA</sequence>
<organism evidence="4 5">
    <name type="scientific">Roseivirga misakiensis</name>
    <dbReference type="NCBI Taxonomy" id="1563681"/>
    <lineage>
        <taxon>Bacteria</taxon>
        <taxon>Pseudomonadati</taxon>
        <taxon>Bacteroidota</taxon>
        <taxon>Cytophagia</taxon>
        <taxon>Cytophagales</taxon>
        <taxon>Roseivirgaceae</taxon>
        <taxon>Roseivirga</taxon>
    </lineage>
</organism>
<dbReference type="Pfam" id="PF02525">
    <property type="entry name" value="Flavodoxin_2"/>
    <property type="match status" value="1"/>
</dbReference>
<dbReference type="PANTHER" id="PTHR10204">
    <property type="entry name" value="NAD P H OXIDOREDUCTASE-RELATED"/>
    <property type="match status" value="1"/>
</dbReference>
<dbReference type="EMBL" id="MDGQ01000005">
    <property type="protein sequence ID" value="OEK04043.1"/>
    <property type="molecule type" value="Genomic_DNA"/>
</dbReference>
<dbReference type="GO" id="GO:0003955">
    <property type="term" value="F:NAD(P)H dehydrogenase (quinone) activity"/>
    <property type="evidence" value="ECO:0007669"/>
    <property type="project" value="TreeGrafter"/>
</dbReference>
<accession>A0A1E5SY33</accession>
<dbReference type="InterPro" id="IPR029039">
    <property type="entry name" value="Flavoprotein-like_sf"/>
</dbReference>
<keyword evidence="2" id="KW-0560">Oxidoreductase</keyword>
<evidence type="ECO:0000256" key="2">
    <source>
        <dbReference type="ARBA" id="ARBA00023002"/>
    </source>
</evidence>
<dbReference type="SUPFAM" id="SSF52218">
    <property type="entry name" value="Flavoproteins"/>
    <property type="match status" value="1"/>
</dbReference>
<evidence type="ECO:0000313" key="4">
    <source>
        <dbReference type="EMBL" id="OEK04043.1"/>
    </source>
</evidence>
<comment type="similarity">
    <text evidence="1">Belongs to the NAD(P)H dehydrogenase (quinone) family.</text>
</comment>
<gene>
    <name evidence="4" type="ORF">BFP71_11145</name>
</gene>
<dbReference type="InterPro" id="IPR003680">
    <property type="entry name" value="Flavodoxin_fold"/>
</dbReference>
<dbReference type="Proteomes" id="UP000095552">
    <property type="component" value="Unassembled WGS sequence"/>
</dbReference>
<proteinExistence type="inferred from homology"/>
<feature type="domain" description="Flavodoxin-like fold" evidence="3">
    <location>
        <begin position="10"/>
        <end position="178"/>
    </location>
</feature>